<evidence type="ECO:0000256" key="3">
    <source>
        <dbReference type="ARBA" id="ARBA00004956"/>
    </source>
</evidence>
<dbReference type="SUPFAM" id="SSF52440">
    <property type="entry name" value="PreATP-grasp domain"/>
    <property type="match status" value="1"/>
</dbReference>
<evidence type="ECO:0000256" key="5">
    <source>
        <dbReference type="ARBA" id="ARBA00017242"/>
    </source>
</evidence>
<dbReference type="InterPro" id="IPR050856">
    <property type="entry name" value="Biotin_carboxylase_complex"/>
</dbReference>
<evidence type="ECO:0000259" key="13">
    <source>
        <dbReference type="PROSITE" id="PS50968"/>
    </source>
</evidence>
<feature type="domain" description="Lipoyl-binding" evidence="13">
    <location>
        <begin position="591"/>
        <end position="667"/>
    </location>
</feature>
<dbReference type="InterPro" id="IPR000089">
    <property type="entry name" value="Biotin_lipoyl"/>
</dbReference>
<evidence type="ECO:0000256" key="10">
    <source>
        <dbReference type="ARBA" id="ARBA00033786"/>
    </source>
</evidence>
<evidence type="ECO:0000259" key="14">
    <source>
        <dbReference type="PROSITE" id="PS50975"/>
    </source>
</evidence>
<dbReference type="PROSITE" id="PS00867">
    <property type="entry name" value="CPSASE_2"/>
    <property type="match status" value="1"/>
</dbReference>
<evidence type="ECO:0000256" key="4">
    <source>
        <dbReference type="ARBA" id="ARBA00011750"/>
    </source>
</evidence>
<organism evidence="16 17">
    <name type="scientific">Vibrio sinensis</name>
    <dbReference type="NCBI Taxonomy" id="2302434"/>
    <lineage>
        <taxon>Bacteria</taxon>
        <taxon>Pseudomonadati</taxon>
        <taxon>Pseudomonadota</taxon>
        <taxon>Gammaproteobacteria</taxon>
        <taxon>Vibrionales</taxon>
        <taxon>Vibrionaceae</taxon>
        <taxon>Vibrio</taxon>
    </lineage>
</organism>
<dbReference type="InterPro" id="IPR005482">
    <property type="entry name" value="Biotin_COase_C"/>
</dbReference>
<dbReference type="InterPro" id="IPR011764">
    <property type="entry name" value="Biotin_carboxylation_dom"/>
</dbReference>
<evidence type="ECO:0000313" key="16">
    <source>
        <dbReference type="EMBL" id="RJX75603.1"/>
    </source>
</evidence>
<evidence type="ECO:0000256" key="2">
    <source>
        <dbReference type="ARBA" id="ARBA00003761"/>
    </source>
</evidence>
<dbReference type="RefSeq" id="WP_120029359.1">
    <property type="nucleotide sequence ID" value="NZ_QVMU01000001.1"/>
</dbReference>
<evidence type="ECO:0000256" key="9">
    <source>
        <dbReference type="ARBA" id="ARBA00023267"/>
    </source>
</evidence>
<sequence>MIKRVLIANRGEIACRIIKTAKRMAIETVAVYSDADKHSLHVKQADYAEHIGPSPASESYLNIDAIIVAAKKWQADAIHPGYGFLSENALLAQACCDNDIVFIGPSSRAIEQMGSKSQAKTIMANAKVPLVPGYHGADNSVSHLLAEAEKIGYPVMLKATQGGGGKGMRVVHNASEMPLAIDGAQRESLSSFGDDQLLIEKCILKPRHVEIQVFADAHGHCLYLSDRDCSIQRRHQKVVEEAPAPGLSEPLRQKMGQAAVLAAKAINYVGAGTVEFLLDEDEQFYFMEMNTRLQVEHPVTELITNIDLVEWQFNIASGNALPITQHQITHYGHAIELRVYAEDTNNNFMPSTGRIDYMMTPPSNHHIRLDSGIEQGNQISEFYDPMISKLITWGETRDIALTQLKQALKQYQICGVTTNIGYLYSIIDQAAFADSKLNTDFLVEHQDSIAQLQNIAPSIWLTFAAVARRLHLVSAKSEASPAPSSQGFRLSQNNQFRFNFTRGSENSEVLLTDNNQYSFDSFKVTIDSDISHAFVVDIDINIDQSKQITIELNGVRYCYSALIDQHDTTIFFLGQQRTFAHHASYQPIDDTTEDLSPSAPLNGLISAILVNEGDSVESGQPLLVLEAMKMEYTIFAPQPAMIESILYQIGDQVQHGAVLVQLLAESKDSPMNTEG</sequence>
<dbReference type="PROSITE" id="PS00866">
    <property type="entry name" value="CPSASE_1"/>
    <property type="match status" value="1"/>
</dbReference>
<feature type="domain" description="Biotin carboxylation" evidence="15">
    <location>
        <begin position="1"/>
        <end position="447"/>
    </location>
</feature>
<dbReference type="Gene3D" id="2.40.50.100">
    <property type="match status" value="1"/>
</dbReference>
<dbReference type="Pfam" id="PF00364">
    <property type="entry name" value="Biotin_lipoyl"/>
    <property type="match status" value="1"/>
</dbReference>
<dbReference type="SUPFAM" id="SSF51246">
    <property type="entry name" value="Rudiment single hybrid motif"/>
    <property type="match status" value="1"/>
</dbReference>
<keyword evidence="9" id="KW-0092">Biotin</keyword>
<gene>
    <name evidence="16" type="ORF">DZ860_02705</name>
</gene>
<dbReference type="AlphaFoldDB" id="A0A3A6QTA5"/>
<keyword evidence="17" id="KW-1185">Reference proteome</keyword>
<protein>
    <recommendedName>
        <fullName evidence="5">Biotin carboxylase</fullName>
    </recommendedName>
    <alternativeName>
        <fullName evidence="10">Acetyl-coenzyme A carboxylase biotin carboxylase subunit A</fullName>
    </alternativeName>
</protein>
<dbReference type="Pfam" id="PF02785">
    <property type="entry name" value="Biotin_carb_C"/>
    <property type="match status" value="1"/>
</dbReference>
<dbReference type="PROSITE" id="PS00188">
    <property type="entry name" value="BIOTIN"/>
    <property type="match status" value="1"/>
</dbReference>
<dbReference type="PROSITE" id="PS50968">
    <property type="entry name" value="BIOTINYL_LIPOYL"/>
    <property type="match status" value="1"/>
</dbReference>
<dbReference type="FunFam" id="3.30.470.20:FF:000028">
    <property type="entry name" value="Methylcrotonoyl-CoA carboxylase subunit alpha, mitochondrial"/>
    <property type="match status" value="1"/>
</dbReference>
<comment type="catalytic activity">
    <reaction evidence="11">
        <text>N(6)-biotinyl-L-lysyl-[protein] + hydrogencarbonate + ATP = N(6)-carboxybiotinyl-L-lysyl-[protein] + ADP + phosphate + H(+)</text>
        <dbReference type="Rhea" id="RHEA:13501"/>
        <dbReference type="Rhea" id="RHEA-COMP:10505"/>
        <dbReference type="Rhea" id="RHEA-COMP:10506"/>
        <dbReference type="ChEBI" id="CHEBI:15378"/>
        <dbReference type="ChEBI" id="CHEBI:17544"/>
        <dbReference type="ChEBI" id="CHEBI:30616"/>
        <dbReference type="ChEBI" id="CHEBI:43474"/>
        <dbReference type="ChEBI" id="CHEBI:83144"/>
        <dbReference type="ChEBI" id="CHEBI:83145"/>
        <dbReference type="ChEBI" id="CHEBI:456216"/>
        <dbReference type="EC" id="6.3.4.14"/>
    </reaction>
</comment>
<dbReference type="InterPro" id="IPR011054">
    <property type="entry name" value="Rudment_hybrid_motif"/>
</dbReference>
<dbReference type="SMART" id="SM00878">
    <property type="entry name" value="Biotin_carb_C"/>
    <property type="match status" value="1"/>
</dbReference>
<evidence type="ECO:0000256" key="1">
    <source>
        <dbReference type="ARBA" id="ARBA00001953"/>
    </source>
</evidence>
<evidence type="ECO:0000256" key="6">
    <source>
        <dbReference type="ARBA" id="ARBA00022598"/>
    </source>
</evidence>
<comment type="cofactor">
    <cofactor evidence="1">
        <name>biotin</name>
        <dbReference type="ChEBI" id="CHEBI:57586"/>
    </cofactor>
</comment>
<dbReference type="Gene3D" id="3.30.470.20">
    <property type="entry name" value="ATP-grasp fold, B domain"/>
    <property type="match status" value="1"/>
</dbReference>
<dbReference type="GO" id="GO:0004075">
    <property type="term" value="F:biotin carboxylase activity"/>
    <property type="evidence" value="ECO:0007669"/>
    <property type="project" value="UniProtKB-EC"/>
</dbReference>
<comment type="pathway">
    <text evidence="3">Lipid metabolism; malonyl-CoA biosynthesis; malonyl-CoA from acetyl-CoA: step 1/1.</text>
</comment>
<dbReference type="Proteomes" id="UP000273252">
    <property type="component" value="Unassembled WGS sequence"/>
</dbReference>
<dbReference type="FunFam" id="3.40.50.20:FF:000010">
    <property type="entry name" value="Propionyl-CoA carboxylase subunit alpha"/>
    <property type="match status" value="1"/>
</dbReference>
<dbReference type="PROSITE" id="PS50979">
    <property type="entry name" value="BC"/>
    <property type="match status" value="1"/>
</dbReference>
<dbReference type="GO" id="GO:0005524">
    <property type="term" value="F:ATP binding"/>
    <property type="evidence" value="ECO:0007669"/>
    <property type="project" value="UniProtKB-UniRule"/>
</dbReference>
<dbReference type="EMBL" id="QVMU01000001">
    <property type="protein sequence ID" value="RJX75603.1"/>
    <property type="molecule type" value="Genomic_DNA"/>
</dbReference>
<evidence type="ECO:0000256" key="7">
    <source>
        <dbReference type="ARBA" id="ARBA00022741"/>
    </source>
</evidence>
<name>A0A3A6QTA5_9VIBR</name>
<evidence type="ECO:0000313" key="17">
    <source>
        <dbReference type="Proteomes" id="UP000273252"/>
    </source>
</evidence>
<dbReference type="SUPFAM" id="SSF56059">
    <property type="entry name" value="Glutathione synthetase ATP-binding domain-like"/>
    <property type="match status" value="1"/>
</dbReference>
<dbReference type="InterPro" id="IPR005481">
    <property type="entry name" value="BC-like_N"/>
</dbReference>
<accession>A0A3A6QTA5</accession>
<comment type="subunit">
    <text evidence="4">Acetyl-CoA carboxylase is a heterohexamer of biotin carboxyl carrier protein, biotin carboxylase and the two subunits of carboxyl transferase in a 2:2 complex.</text>
</comment>
<keyword evidence="6" id="KW-0436">Ligase</keyword>
<dbReference type="CDD" id="cd06850">
    <property type="entry name" value="biotinyl_domain"/>
    <property type="match status" value="1"/>
</dbReference>
<dbReference type="PROSITE" id="PS50975">
    <property type="entry name" value="ATP_GRASP"/>
    <property type="match status" value="1"/>
</dbReference>
<comment type="caution">
    <text evidence="16">The sequence shown here is derived from an EMBL/GenBank/DDBJ whole genome shotgun (WGS) entry which is preliminary data.</text>
</comment>
<dbReference type="InterPro" id="IPR005479">
    <property type="entry name" value="CPAse_ATP-bd"/>
</dbReference>
<reference evidence="16 17" key="1">
    <citation type="submission" date="2018-08" db="EMBL/GenBank/DDBJ databases">
        <title>Vibrio isolated from the Eastern China Marginal Seas.</title>
        <authorList>
            <person name="Li Y."/>
        </authorList>
    </citation>
    <scope>NUCLEOTIDE SEQUENCE [LARGE SCALE GENOMIC DNA]</scope>
    <source>
        <strain evidence="16 17">BEI233</strain>
    </source>
</reference>
<evidence type="ECO:0000259" key="15">
    <source>
        <dbReference type="PROSITE" id="PS50979"/>
    </source>
</evidence>
<feature type="domain" description="ATP-grasp" evidence="14">
    <location>
        <begin position="120"/>
        <end position="317"/>
    </location>
</feature>
<comment type="function">
    <text evidence="2">This protein is a component of the acetyl coenzyme A carboxylase complex; first, biotin carboxylase catalyzes the carboxylation of the carrier protein and then the transcarboxylase transfers the carboxyl group to form malonyl-CoA.</text>
</comment>
<evidence type="ECO:0000256" key="12">
    <source>
        <dbReference type="PROSITE-ProRule" id="PRU00409"/>
    </source>
</evidence>
<dbReference type="Pfam" id="PF02786">
    <property type="entry name" value="CPSase_L_D2"/>
    <property type="match status" value="1"/>
</dbReference>
<proteinExistence type="predicted"/>
<dbReference type="InterPro" id="IPR001882">
    <property type="entry name" value="Biotin_BS"/>
</dbReference>
<dbReference type="SUPFAM" id="SSF51230">
    <property type="entry name" value="Single hybrid motif"/>
    <property type="match status" value="1"/>
</dbReference>
<dbReference type="PANTHER" id="PTHR18866:SF33">
    <property type="entry name" value="METHYLCROTONOYL-COA CARBOXYLASE SUBUNIT ALPHA, MITOCHONDRIAL-RELATED"/>
    <property type="match status" value="1"/>
</dbReference>
<dbReference type="Pfam" id="PF00289">
    <property type="entry name" value="Biotin_carb_N"/>
    <property type="match status" value="1"/>
</dbReference>
<evidence type="ECO:0000256" key="8">
    <source>
        <dbReference type="ARBA" id="ARBA00022840"/>
    </source>
</evidence>
<dbReference type="OrthoDB" id="9763189at2"/>
<keyword evidence="8 12" id="KW-0067">ATP-binding</keyword>
<dbReference type="InterPro" id="IPR011761">
    <property type="entry name" value="ATP-grasp"/>
</dbReference>
<dbReference type="InterPro" id="IPR011053">
    <property type="entry name" value="Single_hybrid_motif"/>
</dbReference>
<evidence type="ECO:0000256" key="11">
    <source>
        <dbReference type="ARBA" id="ARBA00048600"/>
    </source>
</evidence>
<dbReference type="InterPro" id="IPR016185">
    <property type="entry name" value="PreATP-grasp_dom_sf"/>
</dbReference>
<dbReference type="PANTHER" id="PTHR18866">
    <property type="entry name" value="CARBOXYLASE:PYRUVATE/ACETYL-COA/PROPIONYL-COA CARBOXYLASE"/>
    <property type="match status" value="1"/>
</dbReference>
<dbReference type="GO" id="GO:0046872">
    <property type="term" value="F:metal ion binding"/>
    <property type="evidence" value="ECO:0007669"/>
    <property type="project" value="InterPro"/>
</dbReference>
<dbReference type="NCBIfam" id="NF006367">
    <property type="entry name" value="PRK08591.1"/>
    <property type="match status" value="1"/>
</dbReference>
<keyword evidence="7 12" id="KW-0547">Nucleotide-binding</keyword>
<dbReference type="FunFam" id="3.30.1490.20:FF:000003">
    <property type="entry name" value="acetyl-CoA carboxylase isoform X1"/>
    <property type="match status" value="1"/>
</dbReference>